<reference evidence="1 2" key="1">
    <citation type="submission" date="2018-04" db="EMBL/GenBank/DDBJ databases">
        <title>Paenibacillus taichungensis Genome sequencing and assembly.</title>
        <authorList>
            <person name="Xu J."/>
            <person name="Rensing C."/>
            <person name="Mazhar H.S."/>
        </authorList>
    </citation>
    <scope>NUCLEOTIDE SEQUENCE [LARGE SCALE GENOMIC DNA]</scope>
    <source>
        <strain evidence="1 2">NC1</strain>
    </source>
</reference>
<dbReference type="Proteomes" id="UP000250642">
    <property type="component" value="Unassembled WGS sequence"/>
</dbReference>
<accession>A0A329QW20</accession>
<evidence type="ECO:0000313" key="2">
    <source>
        <dbReference type="Proteomes" id="UP000250642"/>
    </source>
</evidence>
<name>A0A329QW20_9BACL</name>
<dbReference type="RefSeq" id="WP_113053291.1">
    <property type="nucleotide sequence ID" value="NZ_QEVW01000006.1"/>
</dbReference>
<protein>
    <submittedName>
        <fullName evidence="1">Uncharacterized protein</fullName>
    </submittedName>
</protein>
<dbReference type="AlphaFoldDB" id="A0A329QW20"/>
<comment type="caution">
    <text evidence="1">The sequence shown here is derived from an EMBL/GenBank/DDBJ whole genome shotgun (WGS) entry which is preliminary data.</text>
</comment>
<sequence length="102" mass="11159">MLLRQTAKENSLGLFSLLCGASLENCLSDAINVPKRELPNSIVRVAAIFNPKLRMIATLLGKDMSTSNQKAQRILGWTPRSAEEAIIATGKSMMKVIKGQMK</sequence>
<organism evidence="1 2">
    <name type="scientific">Paenibacillus taichungensis</name>
    <dbReference type="NCBI Taxonomy" id="484184"/>
    <lineage>
        <taxon>Bacteria</taxon>
        <taxon>Bacillati</taxon>
        <taxon>Bacillota</taxon>
        <taxon>Bacilli</taxon>
        <taxon>Bacillales</taxon>
        <taxon>Paenibacillaceae</taxon>
        <taxon>Paenibacillus</taxon>
    </lineage>
</organism>
<proteinExistence type="predicted"/>
<evidence type="ECO:0000313" key="1">
    <source>
        <dbReference type="EMBL" id="RAW16196.1"/>
    </source>
</evidence>
<dbReference type="EMBL" id="QEVW01000006">
    <property type="protein sequence ID" value="RAW16196.1"/>
    <property type="molecule type" value="Genomic_DNA"/>
</dbReference>
<gene>
    <name evidence="1" type="ORF">DC345_12040</name>
</gene>